<reference evidence="6" key="1">
    <citation type="journal article" date="2021" name="PeerJ">
        <title>Extensive microbial diversity within the chicken gut microbiome revealed by metagenomics and culture.</title>
        <authorList>
            <person name="Gilroy R."/>
            <person name="Ravi A."/>
            <person name="Getino M."/>
            <person name="Pursley I."/>
            <person name="Horton D.L."/>
            <person name="Alikhan N.F."/>
            <person name="Baker D."/>
            <person name="Gharbi K."/>
            <person name="Hall N."/>
            <person name="Watson M."/>
            <person name="Adriaenssens E.M."/>
            <person name="Foster-Nyarko E."/>
            <person name="Jarju S."/>
            <person name="Secka A."/>
            <person name="Antonio M."/>
            <person name="Oren A."/>
            <person name="Chaudhuri R.R."/>
            <person name="La Ragione R."/>
            <person name="Hildebrand F."/>
            <person name="Pallen M.J."/>
        </authorList>
    </citation>
    <scope>NUCLEOTIDE SEQUENCE</scope>
    <source>
        <strain evidence="6">CHK179-28034</strain>
    </source>
</reference>
<comment type="similarity">
    <text evidence="1">Belongs to the LysR transcriptional regulatory family.</text>
</comment>
<dbReference type="GO" id="GO:0003700">
    <property type="term" value="F:DNA-binding transcription factor activity"/>
    <property type="evidence" value="ECO:0007669"/>
    <property type="project" value="InterPro"/>
</dbReference>
<accession>A0A9D2ELQ4</accession>
<organism evidence="6 7">
    <name type="scientific">Candidatus Anaerobutyricum stercoris</name>
    <dbReference type="NCBI Taxonomy" id="2838457"/>
    <lineage>
        <taxon>Bacteria</taxon>
        <taxon>Bacillati</taxon>
        <taxon>Bacillota</taxon>
        <taxon>Clostridia</taxon>
        <taxon>Lachnospirales</taxon>
        <taxon>Lachnospiraceae</taxon>
        <taxon>Anaerobutyricum</taxon>
    </lineage>
</organism>
<keyword evidence="2" id="KW-0805">Transcription regulation</keyword>
<evidence type="ECO:0000313" key="7">
    <source>
        <dbReference type="Proteomes" id="UP000824049"/>
    </source>
</evidence>
<dbReference type="InterPro" id="IPR005119">
    <property type="entry name" value="LysR_subst-bd"/>
</dbReference>
<keyword evidence="3" id="KW-0238">DNA-binding</keyword>
<dbReference type="PROSITE" id="PS50931">
    <property type="entry name" value="HTH_LYSR"/>
    <property type="match status" value="1"/>
</dbReference>
<dbReference type="CDD" id="cd08434">
    <property type="entry name" value="PBP2_GltC_like"/>
    <property type="match status" value="1"/>
</dbReference>
<evidence type="ECO:0000256" key="4">
    <source>
        <dbReference type="ARBA" id="ARBA00023163"/>
    </source>
</evidence>
<keyword evidence="4" id="KW-0804">Transcription</keyword>
<dbReference type="PANTHER" id="PTHR30346">
    <property type="entry name" value="TRANSCRIPTIONAL DUAL REGULATOR HCAR-RELATED"/>
    <property type="match status" value="1"/>
</dbReference>
<dbReference type="InterPro" id="IPR000847">
    <property type="entry name" value="LysR_HTH_N"/>
</dbReference>
<evidence type="ECO:0000259" key="5">
    <source>
        <dbReference type="PROSITE" id="PS50931"/>
    </source>
</evidence>
<dbReference type="InterPro" id="IPR036390">
    <property type="entry name" value="WH_DNA-bd_sf"/>
</dbReference>
<dbReference type="PANTHER" id="PTHR30346:SF28">
    <property type="entry name" value="HTH-TYPE TRANSCRIPTIONAL REGULATOR CYNR"/>
    <property type="match status" value="1"/>
</dbReference>
<protein>
    <submittedName>
        <fullName evidence="6">LysR family transcriptional regulator</fullName>
    </submittedName>
</protein>
<evidence type="ECO:0000313" key="6">
    <source>
        <dbReference type="EMBL" id="HIZ39446.1"/>
    </source>
</evidence>
<dbReference type="SUPFAM" id="SSF46785">
    <property type="entry name" value="Winged helix' DNA-binding domain"/>
    <property type="match status" value="1"/>
</dbReference>
<dbReference type="GO" id="GO:0003677">
    <property type="term" value="F:DNA binding"/>
    <property type="evidence" value="ECO:0007669"/>
    <property type="project" value="UniProtKB-KW"/>
</dbReference>
<dbReference type="Pfam" id="PF00126">
    <property type="entry name" value="HTH_1"/>
    <property type="match status" value="1"/>
</dbReference>
<evidence type="ECO:0000256" key="1">
    <source>
        <dbReference type="ARBA" id="ARBA00009437"/>
    </source>
</evidence>
<dbReference type="GO" id="GO:0032993">
    <property type="term" value="C:protein-DNA complex"/>
    <property type="evidence" value="ECO:0007669"/>
    <property type="project" value="TreeGrafter"/>
</dbReference>
<dbReference type="Gene3D" id="1.10.10.10">
    <property type="entry name" value="Winged helix-like DNA-binding domain superfamily/Winged helix DNA-binding domain"/>
    <property type="match status" value="1"/>
</dbReference>
<gene>
    <name evidence="6" type="ORF">H9968_05920</name>
</gene>
<dbReference type="Pfam" id="PF03466">
    <property type="entry name" value="LysR_substrate"/>
    <property type="match status" value="1"/>
</dbReference>
<dbReference type="Proteomes" id="UP000824049">
    <property type="component" value="Unassembled WGS sequence"/>
</dbReference>
<sequence>MNLYHLRYFIELVHTRHYTKAAARLGITQPSLSHAISQLENELGVPLFERSGRNTSLTRFGEEFLAYAENSLSILDNGIESLKHSARGNGLIRLGFLRPLGVEFIPSLAAGFLQQHPELDIDFIFRTGSTSYLLDGLAAKDYDLIFSSQAPEEYKEYHLTSESVAYQDLVVIVPKNHPLAGRRSVSLEETLPYPYIYFAKDAGIRSDVNELFRLLGEKPSIAYEVEEDQVIAGLVARNFGIAIVPYMDLLLRLDVQILTITNPVYKRKIYMVSSANSYLPPAVQLFREYVTEQDFLGEGEGKIVL</sequence>
<evidence type="ECO:0000256" key="3">
    <source>
        <dbReference type="ARBA" id="ARBA00023125"/>
    </source>
</evidence>
<evidence type="ECO:0000256" key="2">
    <source>
        <dbReference type="ARBA" id="ARBA00023015"/>
    </source>
</evidence>
<dbReference type="FunFam" id="1.10.10.10:FF:000001">
    <property type="entry name" value="LysR family transcriptional regulator"/>
    <property type="match status" value="1"/>
</dbReference>
<dbReference type="EMBL" id="DXBR01000052">
    <property type="protein sequence ID" value="HIZ39446.1"/>
    <property type="molecule type" value="Genomic_DNA"/>
</dbReference>
<reference evidence="6" key="2">
    <citation type="submission" date="2021-04" db="EMBL/GenBank/DDBJ databases">
        <authorList>
            <person name="Gilroy R."/>
        </authorList>
    </citation>
    <scope>NUCLEOTIDE SEQUENCE</scope>
    <source>
        <strain evidence="6">CHK179-28034</strain>
    </source>
</reference>
<dbReference type="PRINTS" id="PR00039">
    <property type="entry name" value="HTHLYSR"/>
</dbReference>
<dbReference type="AlphaFoldDB" id="A0A9D2ELQ4"/>
<dbReference type="SUPFAM" id="SSF53850">
    <property type="entry name" value="Periplasmic binding protein-like II"/>
    <property type="match status" value="1"/>
</dbReference>
<dbReference type="InterPro" id="IPR036388">
    <property type="entry name" value="WH-like_DNA-bd_sf"/>
</dbReference>
<comment type="caution">
    <text evidence="6">The sequence shown here is derived from an EMBL/GenBank/DDBJ whole genome shotgun (WGS) entry which is preliminary data.</text>
</comment>
<dbReference type="Gene3D" id="3.40.190.290">
    <property type="match status" value="1"/>
</dbReference>
<proteinExistence type="inferred from homology"/>
<feature type="domain" description="HTH lysR-type" evidence="5">
    <location>
        <begin position="1"/>
        <end position="58"/>
    </location>
</feature>
<name>A0A9D2ELQ4_9FIRM</name>